<accession>G7V576</accession>
<evidence type="ECO:0000313" key="9">
    <source>
        <dbReference type="Proteomes" id="UP000005868"/>
    </source>
</evidence>
<feature type="domain" description="Endoribonuclease YicC-like N-terminal" evidence="6">
    <location>
        <begin position="13"/>
        <end position="166"/>
    </location>
</feature>
<dbReference type="KEGG" id="tli:Tlie_1126"/>
<evidence type="ECO:0000259" key="6">
    <source>
        <dbReference type="Pfam" id="PF03755"/>
    </source>
</evidence>
<evidence type="ECO:0000256" key="5">
    <source>
        <dbReference type="ARBA" id="ARBA00035648"/>
    </source>
</evidence>
<dbReference type="Pfam" id="PF03755">
    <property type="entry name" value="YicC-like_N"/>
    <property type="match status" value="1"/>
</dbReference>
<protein>
    <submittedName>
        <fullName evidence="8">YicC-like domain-containing protein</fullName>
    </submittedName>
</protein>
<dbReference type="EMBL" id="CP003096">
    <property type="protein sequence ID" value="AER66859.1"/>
    <property type="molecule type" value="Genomic_DNA"/>
</dbReference>
<keyword evidence="4" id="KW-0378">Hydrolase</keyword>
<reference evidence="8 9" key="2">
    <citation type="journal article" date="2012" name="Stand. Genomic Sci.">
        <title>Genome sequence of the moderately thermophilic, amino-acid-degrading and sulfur-reducing bacterium Thermovirga lienii type strain (Cas60314(T)).</title>
        <authorList>
            <person name="Goker M."/>
            <person name="Saunders E."/>
            <person name="Lapidus A."/>
            <person name="Nolan M."/>
            <person name="Lucas S."/>
            <person name="Hammon N."/>
            <person name="Deshpande S."/>
            <person name="Cheng J.F."/>
            <person name="Han C."/>
            <person name="Tapia R."/>
            <person name="Goodwin L.A."/>
            <person name="Pitluck S."/>
            <person name="Liolios K."/>
            <person name="Mavromatis K."/>
            <person name="Pagani I."/>
            <person name="Ivanova N."/>
            <person name="Mikhailova N."/>
            <person name="Pati A."/>
            <person name="Chen A."/>
            <person name="Palaniappan K."/>
            <person name="Land M."/>
            <person name="Chang Y.J."/>
            <person name="Jeffries C.D."/>
            <person name="Brambilla E.M."/>
            <person name="Rohde M."/>
            <person name="Spring S."/>
            <person name="Detter J.C."/>
            <person name="Woyke T."/>
            <person name="Bristow J."/>
            <person name="Eisen J.A."/>
            <person name="Markowitz V."/>
            <person name="Hugenholtz P."/>
            <person name="Kyrpides N.C."/>
            <person name="Klenk H.P."/>
        </authorList>
    </citation>
    <scope>NUCLEOTIDE SEQUENCE [LARGE SCALE GENOMIC DNA]</scope>
    <source>
        <strain evidence="9">ATCC BAA-1197 / DSM 17291 / Cas60314</strain>
    </source>
</reference>
<dbReference type="InterPro" id="IPR005229">
    <property type="entry name" value="YicC/YloC-like"/>
</dbReference>
<evidence type="ECO:0000256" key="1">
    <source>
        <dbReference type="ARBA" id="ARBA00001968"/>
    </source>
</evidence>
<dbReference type="Proteomes" id="UP000005868">
    <property type="component" value="Chromosome"/>
</dbReference>
<evidence type="ECO:0000256" key="2">
    <source>
        <dbReference type="ARBA" id="ARBA00022722"/>
    </source>
</evidence>
<dbReference type="PANTHER" id="PTHR30636">
    <property type="entry name" value="UPF0701 PROTEIN YICC"/>
    <property type="match status" value="1"/>
</dbReference>
<reference evidence="9" key="1">
    <citation type="submission" date="2011-10" db="EMBL/GenBank/DDBJ databases">
        <title>The complete genome of chromosome of Thermovirga lienii DSM 17291.</title>
        <authorList>
            <consortium name="US DOE Joint Genome Institute (JGI-PGF)"/>
            <person name="Lucas S."/>
            <person name="Copeland A."/>
            <person name="Lapidus A."/>
            <person name="Glavina del Rio T."/>
            <person name="Dalin E."/>
            <person name="Tice H."/>
            <person name="Bruce D."/>
            <person name="Goodwin L."/>
            <person name="Pitluck S."/>
            <person name="Peters L."/>
            <person name="Mikhailova N."/>
            <person name="Saunders E."/>
            <person name="Kyrpides N."/>
            <person name="Mavromatis K."/>
            <person name="Ivanova N."/>
            <person name="Last F.I."/>
            <person name="Brettin T."/>
            <person name="Detter J.C."/>
            <person name="Han C."/>
            <person name="Larimer F."/>
            <person name="Land M."/>
            <person name="Hauser L."/>
            <person name="Markowitz V."/>
            <person name="Cheng J.-F."/>
            <person name="Hugenholtz P."/>
            <person name="Woyke T."/>
            <person name="Wu D."/>
            <person name="Spring S."/>
            <person name="Schroeder M."/>
            <person name="Brambilla E.-M."/>
            <person name="Klenk H.-P."/>
            <person name="Eisen J.A."/>
        </authorList>
    </citation>
    <scope>NUCLEOTIDE SEQUENCE [LARGE SCALE GENOMIC DNA]</scope>
    <source>
        <strain evidence="9">ATCC BAA-1197 / DSM 17291 / Cas60314</strain>
    </source>
</reference>
<dbReference type="GO" id="GO:0016787">
    <property type="term" value="F:hydrolase activity"/>
    <property type="evidence" value="ECO:0007669"/>
    <property type="project" value="UniProtKB-KW"/>
</dbReference>
<keyword evidence="3" id="KW-0255">Endonuclease</keyword>
<name>G7V576_THELD</name>
<sequence length="306" mass="35039">MDSATEGAIFLFRSMTGFGRSEVVYDWGTVVVEVSSVNHRYSEISVRLPKELARLEPQIISIVKANSSRGKITVRLDVRWSAQYSVPTINKNVLEGYIRDLEEISETFSLGCDIRLEHLLTLPGVLEPPLQNKETIFEDVAKALTGQVESALVNWNEMREVEGSHLLGDVLKYVQELEKRLVNIARTWDFVKEKALADFRERIETILAQQGVEADESRIIQEIVILSDKWDISEELDRLDSHMKKLRELLYEKAFVSGKKIDFLLQEINREINTIGSKASDSDIRWEIVEAKASIESMREQIQNVE</sequence>
<dbReference type="InterPro" id="IPR013551">
    <property type="entry name" value="YicC-like_C"/>
</dbReference>
<keyword evidence="9" id="KW-1185">Reference proteome</keyword>
<feature type="domain" description="Endoribonuclease YicC-like C-terminal" evidence="7">
    <location>
        <begin position="187"/>
        <end position="306"/>
    </location>
</feature>
<proteinExistence type="inferred from homology"/>
<dbReference type="NCBIfam" id="TIGR00255">
    <property type="entry name" value="YicC/YloC family endoribonuclease"/>
    <property type="match status" value="1"/>
</dbReference>
<evidence type="ECO:0000313" key="8">
    <source>
        <dbReference type="EMBL" id="AER66859.1"/>
    </source>
</evidence>
<evidence type="ECO:0000259" key="7">
    <source>
        <dbReference type="Pfam" id="PF08340"/>
    </source>
</evidence>
<dbReference type="STRING" id="580340.Tlie_1126"/>
<dbReference type="eggNOG" id="COG1561">
    <property type="taxonomic scope" value="Bacteria"/>
</dbReference>
<evidence type="ECO:0000256" key="3">
    <source>
        <dbReference type="ARBA" id="ARBA00022759"/>
    </source>
</evidence>
<organism evidence="8 9">
    <name type="scientific">Thermovirga lienii (strain ATCC BAA-1197 / DSM 17291 / Cas60314)</name>
    <dbReference type="NCBI Taxonomy" id="580340"/>
    <lineage>
        <taxon>Bacteria</taxon>
        <taxon>Thermotogati</taxon>
        <taxon>Synergistota</taxon>
        <taxon>Synergistia</taxon>
        <taxon>Synergistales</taxon>
        <taxon>Thermovirgaceae</taxon>
        <taxon>Thermovirga</taxon>
    </lineage>
</organism>
<gene>
    <name evidence="8" type="ordered locus">Tlie_1126</name>
</gene>
<keyword evidence="2" id="KW-0540">Nuclease</keyword>
<comment type="cofactor">
    <cofactor evidence="1">
        <name>a divalent metal cation</name>
        <dbReference type="ChEBI" id="CHEBI:60240"/>
    </cofactor>
</comment>
<dbReference type="Pfam" id="PF08340">
    <property type="entry name" value="YicC-like_C"/>
    <property type="match status" value="1"/>
</dbReference>
<dbReference type="GO" id="GO:0004521">
    <property type="term" value="F:RNA endonuclease activity"/>
    <property type="evidence" value="ECO:0007669"/>
    <property type="project" value="InterPro"/>
</dbReference>
<dbReference type="InterPro" id="IPR013527">
    <property type="entry name" value="YicC-like_N"/>
</dbReference>
<dbReference type="AlphaFoldDB" id="G7V576"/>
<dbReference type="PANTHER" id="PTHR30636:SF3">
    <property type="entry name" value="UPF0701 PROTEIN YICC"/>
    <property type="match status" value="1"/>
</dbReference>
<evidence type="ECO:0000256" key="4">
    <source>
        <dbReference type="ARBA" id="ARBA00022801"/>
    </source>
</evidence>
<comment type="similarity">
    <text evidence="5">Belongs to the YicC/YloC family.</text>
</comment>
<dbReference type="HOGENOM" id="CLU_076609_1_0_0"/>